<dbReference type="Pfam" id="PF03372">
    <property type="entry name" value="Exo_endo_phos"/>
    <property type="match status" value="1"/>
</dbReference>
<dbReference type="Gene3D" id="3.60.10.10">
    <property type="entry name" value="Endonuclease/exonuclease/phosphatase"/>
    <property type="match status" value="1"/>
</dbReference>
<dbReference type="GO" id="GO:0006506">
    <property type="term" value="P:GPI anchor biosynthetic process"/>
    <property type="evidence" value="ECO:0007669"/>
    <property type="project" value="TreeGrafter"/>
</dbReference>
<protein>
    <submittedName>
        <fullName evidence="2">EEP domain-containing protein</fullName>
    </submittedName>
</protein>
<evidence type="ECO:0000259" key="1">
    <source>
        <dbReference type="Pfam" id="PF03372"/>
    </source>
</evidence>
<keyword evidence="3" id="KW-1185">Reference proteome</keyword>
<dbReference type="EMBL" id="QGNA01000001">
    <property type="protein sequence ID" value="PWS38661.1"/>
    <property type="molecule type" value="Genomic_DNA"/>
</dbReference>
<dbReference type="InterPro" id="IPR051916">
    <property type="entry name" value="GPI-anchor_lipid_remodeler"/>
</dbReference>
<dbReference type="GO" id="GO:0003824">
    <property type="term" value="F:catalytic activity"/>
    <property type="evidence" value="ECO:0007669"/>
    <property type="project" value="InterPro"/>
</dbReference>
<reference evidence="3" key="1">
    <citation type="submission" date="2018-05" db="EMBL/GenBank/DDBJ databases">
        <authorList>
            <person name="Du Z."/>
            <person name="Wang X."/>
        </authorList>
    </citation>
    <scope>NUCLEOTIDE SEQUENCE [LARGE SCALE GENOMIC DNA]</scope>
    <source>
        <strain evidence="3">CQN31</strain>
    </source>
</reference>
<dbReference type="PANTHER" id="PTHR14859">
    <property type="entry name" value="CALCOFLUOR WHITE HYPERSENSITIVE PROTEIN PRECURSOR"/>
    <property type="match status" value="1"/>
</dbReference>
<gene>
    <name evidence="2" type="ORF">DFH01_05175</name>
</gene>
<name>A0A317FHU3_9PROT</name>
<accession>A0A317FHU3</accession>
<sequence length="298" mass="32378">MTATLVPRRGLRSPERLRVADHIRATHQSVRQLLSEFRDARRRGRAAPRPPAEGEMRIASWNLHKCVGTDGRFDPHRSVAVIAELGADVVALQEADRRFGRRVGLLDAKLLEKQAGLVPLPVSDLPDGHGWHGNAILVRPGTRARLRRLALPGAEPRGAVVADLDLADGPLRLVAAHFGLLPRCRRRQSAAILTALQEAEPRPTVLCGDLNEWGLGARSSLQALSELFGPVAPGPASFPTRLPVLPLDRILAWPKPLVSQVEVHDSPLARIASDHLPLTARLHLDAVADTFEALRAAA</sequence>
<proteinExistence type="predicted"/>
<evidence type="ECO:0000313" key="3">
    <source>
        <dbReference type="Proteomes" id="UP000245765"/>
    </source>
</evidence>
<dbReference type="AlphaFoldDB" id="A0A317FHU3"/>
<comment type="caution">
    <text evidence="2">The sequence shown here is derived from an EMBL/GenBank/DDBJ whole genome shotgun (WGS) entry which is preliminary data.</text>
</comment>
<dbReference type="InterPro" id="IPR005135">
    <property type="entry name" value="Endo/exonuclease/phosphatase"/>
</dbReference>
<dbReference type="Proteomes" id="UP000245765">
    <property type="component" value="Unassembled WGS sequence"/>
</dbReference>
<feature type="domain" description="Endonuclease/exonuclease/phosphatase" evidence="1">
    <location>
        <begin position="59"/>
        <end position="275"/>
    </location>
</feature>
<evidence type="ECO:0000313" key="2">
    <source>
        <dbReference type="EMBL" id="PWS38661.1"/>
    </source>
</evidence>
<dbReference type="SUPFAM" id="SSF56219">
    <property type="entry name" value="DNase I-like"/>
    <property type="match status" value="1"/>
</dbReference>
<dbReference type="PANTHER" id="PTHR14859:SF1">
    <property type="entry name" value="PGAP2-INTERACTING PROTEIN"/>
    <property type="match status" value="1"/>
</dbReference>
<dbReference type="GO" id="GO:0016020">
    <property type="term" value="C:membrane"/>
    <property type="evidence" value="ECO:0007669"/>
    <property type="project" value="GOC"/>
</dbReference>
<organism evidence="2 3">
    <name type="scientific">Falsiroseomonas bella</name>
    <dbReference type="NCBI Taxonomy" id="2184016"/>
    <lineage>
        <taxon>Bacteria</taxon>
        <taxon>Pseudomonadati</taxon>
        <taxon>Pseudomonadota</taxon>
        <taxon>Alphaproteobacteria</taxon>
        <taxon>Acetobacterales</taxon>
        <taxon>Roseomonadaceae</taxon>
        <taxon>Falsiroseomonas</taxon>
    </lineage>
</organism>
<dbReference type="OrthoDB" id="9813425at2"/>
<dbReference type="InterPro" id="IPR036691">
    <property type="entry name" value="Endo/exonu/phosph_ase_sf"/>
</dbReference>